<feature type="transmembrane region" description="Helical" evidence="8">
    <location>
        <begin position="60"/>
        <end position="80"/>
    </location>
</feature>
<sequence>MSSKRPQRLQTSESAKSLDDNEHANPTVCGIEMKGEHEDSPYGWGRLQPSCLQGMRSVKWFLFWICWAGALQGMIVNGFVNVVITTVEKRFSLSGAEAGLIASCYDIASVICALPVSYFGANAHRPRWLALGTIVMGIGAFVTSLPHFLTARYEPSVAAVNGSDSLCVLGGNATDVCDEADASLRGYKYVFYLGQLLHGAGASPFYTLGIAFLDDNVRPKLVSLYVGIYYTMALLGPALGYMLGGLLLAIYTDAPSVDPADLGLTPQSSAWVGAWWIGFFICSFICWLAAIPMLGYSRELPGAAAARAERISEVHKKGDDDEVTRSGFGTSFRDIPIAFTNLLRNPTFMFLNLAGATEGMLVAGFATFMPKYVQFQFALTASFAAILMGFIVVPAGGGGTFLGGYIIKKLQMNCEKIVRFCAIVCMSAVPLTLAFLVQCPQGHIGGFNAPYLNCSLLTEPNVTAACNIDCGCQSEQYSPICGIDGVTYYSACYAGCTTTFTENGTKQKLAVTTRNVFFFRCVAPTQRAFALGNQWLYIRLLGTIPAPVIFGSLIDMTCSWWSDNCDEESSGSCYFYDNHQMSMNMLAMAIVGKSASTLFFFLSWFLYQPPSPHDDTVGMRSVKTDERSLTNPNYDASASNLDGVSRASSGYETGTAVTLRADSDGDIVYAGVAIIGNGDATRANGAPPPPAAEVTRF</sequence>
<feature type="transmembrane region" description="Helical" evidence="8">
    <location>
        <begin position="128"/>
        <end position="149"/>
    </location>
</feature>
<evidence type="ECO:0000256" key="7">
    <source>
        <dbReference type="ARBA" id="ARBA00023157"/>
    </source>
</evidence>
<dbReference type="PANTHER" id="PTHR11388:SF100">
    <property type="entry name" value="SOLUTE CARRIER ORGANIC ANION TRANSPORTER FAMILY MEMBER 4A1"/>
    <property type="match status" value="1"/>
</dbReference>
<dbReference type="Pfam" id="PF07648">
    <property type="entry name" value="Kazal_2"/>
    <property type="match status" value="1"/>
</dbReference>
<evidence type="ECO:0000259" key="10">
    <source>
        <dbReference type="PROSITE" id="PS51465"/>
    </source>
</evidence>
<dbReference type="Gene3D" id="3.30.60.30">
    <property type="match status" value="1"/>
</dbReference>
<dbReference type="NCBIfam" id="TIGR00805">
    <property type="entry name" value="oat"/>
    <property type="match status" value="1"/>
</dbReference>
<evidence type="ECO:0000256" key="9">
    <source>
        <dbReference type="SAM" id="MobiDB-lite"/>
    </source>
</evidence>
<proteinExistence type="inferred from homology"/>
<evidence type="ECO:0000256" key="1">
    <source>
        <dbReference type="ARBA" id="ARBA00004651"/>
    </source>
</evidence>
<keyword evidence="4 8" id="KW-0812">Transmembrane</keyword>
<dbReference type="RefSeq" id="XP_014662179.1">
    <property type="nucleotide sequence ID" value="XM_014806693.1"/>
</dbReference>
<dbReference type="InterPro" id="IPR004156">
    <property type="entry name" value="OATP"/>
</dbReference>
<gene>
    <name evidence="12" type="primary">LOC106805194</name>
</gene>
<keyword evidence="5 8" id="KW-1133">Transmembrane helix</keyword>
<name>A0ABM1DQF8_PRICU</name>
<feature type="transmembrane region" description="Helical" evidence="8">
    <location>
        <begin position="271"/>
        <end position="291"/>
    </location>
</feature>
<evidence type="ECO:0000256" key="8">
    <source>
        <dbReference type="RuleBase" id="RU362056"/>
    </source>
</evidence>
<dbReference type="InterPro" id="IPR036058">
    <property type="entry name" value="Kazal_dom_sf"/>
</dbReference>
<feature type="transmembrane region" description="Helical" evidence="8">
    <location>
        <begin position="100"/>
        <end position="121"/>
    </location>
</feature>
<feature type="transmembrane region" description="Helical" evidence="8">
    <location>
        <begin position="225"/>
        <end position="251"/>
    </location>
</feature>
<comment type="subcellular location">
    <subcellularLocation>
        <location evidence="1 8">Cell membrane</location>
        <topology evidence="1 8">Multi-pass membrane protein</topology>
    </subcellularLocation>
</comment>
<dbReference type="Gene3D" id="1.20.1250.20">
    <property type="entry name" value="MFS general substrate transporter like domains"/>
    <property type="match status" value="1"/>
</dbReference>
<reference evidence="12" key="1">
    <citation type="submission" date="2025-08" db="UniProtKB">
        <authorList>
            <consortium name="RefSeq"/>
        </authorList>
    </citation>
    <scope>IDENTIFICATION</scope>
</reference>
<feature type="transmembrane region" description="Helical" evidence="8">
    <location>
        <begin position="536"/>
        <end position="554"/>
    </location>
</feature>
<evidence type="ECO:0000256" key="3">
    <source>
        <dbReference type="ARBA" id="ARBA00022475"/>
    </source>
</evidence>
<organism evidence="11 12">
    <name type="scientific">Priapulus caudatus</name>
    <name type="common">Priapulid worm</name>
    <dbReference type="NCBI Taxonomy" id="37621"/>
    <lineage>
        <taxon>Eukaryota</taxon>
        <taxon>Metazoa</taxon>
        <taxon>Ecdysozoa</taxon>
        <taxon>Scalidophora</taxon>
        <taxon>Priapulida</taxon>
        <taxon>Priapulimorpha</taxon>
        <taxon>Priapulimorphida</taxon>
        <taxon>Priapulidae</taxon>
        <taxon>Priapulus</taxon>
    </lineage>
</organism>
<feature type="transmembrane region" description="Helical" evidence="8">
    <location>
        <begin position="381"/>
        <end position="405"/>
    </location>
</feature>
<dbReference type="Proteomes" id="UP000695022">
    <property type="component" value="Unplaced"/>
</dbReference>
<comment type="similarity">
    <text evidence="2 8">Belongs to the organo anion transporter (TC 2.A.60) family.</text>
</comment>
<keyword evidence="8" id="KW-0406">Ion transport</keyword>
<dbReference type="SUPFAM" id="SSF100895">
    <property type="entry name" value="Kazal-type serine protease inhibitors"/>
    <property type="match status" value="1"/>
</dbReference>
<dbReference type="SUPFAM" id="SSF103473">
    <property type="entry name" value="MFS general substrate transporter"/>
    <property type="match status" value="1"/>
</dbReference>
<keyword evidence="3" id="KW-1003">Cell membrane</keyword>
<keyword evidence="7" id="KW-1015">Disulfide bond</keyword>
<evidence type="ECO:0000256" key="5">
    <source>
        <dbReference type="ARBA" id="ARBA00022989"/>
    </source>
</evidence>
<feature type="region of interest" description="Disordered" evidence="9">
    <location>
        <begin position="1"/>
        <end position="24"/>
    </location>
</feature>
<feature type="domain" description="Kazal-like" evidence="10">
    <location>
        <begin position="460"/>
        <end position="523"/>
    </location>
</feature>
<keyword evidence="8" id="KW-0813">Transport</keyword>
<evidence type="ECO:0000256" key="4">
    <source>
        <dbReference type="ARBA" id="ARBA00022692"/>
    </source>
</evidence>
<dbReference type="Pfam" id="PF03137">
    <property type="entry name" value="OATP"/>
    <property type="match status" value="1"/>
</dbReference>
<evidence type="ECO:0000256" key="2">
    <source>
        <dbReference type="ARBA" id="ARBA00009657"/>
    </source>
</evidence>
<evidence type="ECO:0000256" key="6">
    <source>
        <dbReference type="ARBA" id="ARBA00023136"/>
    </source>
</evidence>
<comment type="caution">
    <text evidence="8">Lacks conserved residue(s) required for the propagation of feature annotation.</text>
</comment>
<feature type="transmembrane region" description="Helical" evidence="8">
    <location>
        <begin position="585"/>
        <end position="607"/>
    </location>
</feature>
<feature type="compositionally biased region" description="Polar residues" evidence="9">
    <location>
        <begin position="1"/>
        <end position="15"/>
    </location>
</feature>
<feature type="transmembrane region" description="Helical" evidence="8">
    <location>
        <begin position="189"/>
        <end position="213"/>
    </location>
</feature>
<accession>A0ABM1DQF8</accession>
<evidence type="ECO:0000313" key="12">
    <source>
        <dbReference type="RefSeq" id="XP_014662179.1"/>
    </source>
</evidence>
<dbReference type="PROSITE" id="PS51465">
    <property type="entry name" value="KAZAL_2"/>
    <property type="match status" value="1"/>
</dbReference>
<protein>
    <recommendedName>
        <fullName evidence="8">Solute carrier organic anion transporter family member</fullName>
    </recommendedName>
</protein>
<keyword evidence="11" id="KW-1185">Reference proteome</keyword>
<keyword evidence="6 8" id="KW-0472">Membrane</keyword>
<dbReference type="InterPro" id="IPR036259">
    <property type="entry name" value="MFS_trans_sf"/>
</dbReference>
<dbReference type="InterPro" id="IPR002350">
    <property type="entry name" value="Kazal_dom"/>
</dbReference>
<dbReference type="PANTHER" id="PTHR11388">
    <property type="entry name" value="ORGANIC ANION TRANSPORTER"/>
    <property type="match status" value="1"/>
</dbReference>
<evidence type="ECO:0000313" key="11">
    <source>
        <dbReference type="Proteomes" id="UP000695022"/>
    </source>
</evidence>
<feature type="transmembrane region" description="Helical" evidence="8">
    <location>
        <begin position="348"/>
        <end position="369"/>
    </location>
</feature>
<dbReference type="GeneID" id="106805194"/>